<dbReference type="Proteomes" id="UP000507695">
    <property type="component" value="Unassembled WGS sequence"/>
</dbReference>
<reference evidence="1" key="1">
    <citation type="submission" date="2019-04" db="EMBL/GenBank/DDBJ databases">
        <authorList>
            <consortium name="Pathogen Informatics"/>
        </authorList>
    </citation>
    <scope>NUCLEOTIDE SEQUENCE</scope>
    <source>
        <strain evidence="1">NCTC9183</strain>
    </source>
</reference>
<organism evidence="1">
    <name type="scientific">Klebsiella pneumoniae</name>
    <dbReference type="NCBI Taxonomy" id="573"/>
    <lineage>
        <taxon>Bacteria</taxon>
        <taxon>Pseudomonadati</taxon>
        <taxon>Pseudomonadota</taxon>
        <taxon>Gammaproteobacteria</taxon>
        <taxon>Enterobacterales</taxon>
        <taxon>Enterobacteriaceae</taxon>
        <taxon>Klebsiella/Raoultella group</taxon>
        <taxon>Klebsiella</taxon>
        <taxon>Klebsiella pneumoniae complex</taxon>
    </lineage>
</organism>
<accession>A0A4P0Y9Q9</accession>
<sequence length="49" mass="4980">MEEAIAQLENALGIAKSLASAAESAQALPSDTGNQQTLNDALKELAQPG</sequence>
<dbReference type="AlphaFoldDB" id="A0A4P0Y9Q9"/>
<dbReference type="EMBL" id="CABDVL010000003">
    <property type="protein sequence ID" value="VTM57068.1"/>
    <property type="molecule type" value="Genomic_DNA"/>
</dbReference>
<protein>
    <submittedName>
        <fullName evidence="1">VgrG protein</fullName>
    </submittedName>
</protein>
<name>A0A4P0Y9Q9_KLEPN</name>
<proteinExistence type="predicted"/>
<evidence type="ECO:0000313" key="1">
    <source>
        <dbReference type="EMBL" id="VTM57068.1"/>
    </source>
</evidence>
<gene>
    <name evidence="1" type="ORF">NCTC9183_04528</name>
</gene>